<keyword evidence="3" id="KW-1185">Reference proteome</keyword>
<dbReference type="RefSeq" id="XP_025556264.1">
    <property type="nucleotide sequence ID" value="XM_025701094.1"/>
</dbReference>
<accession>A0A395IA27</accession>
<proteinExistence type="predicted"/>
<reference evidence="2 3" key="1">
    <citation type="submission" date="2018-02" db="EMBL/GenBank/DDBJ databases">
        <title>The genomes of Aspergillus section Nigri reveals drivers in fungal speciation.</title>
        <authorList>
            <consortium name="DOE Joint Genome Institute"/>
            <person name="Vesth T.C."/>
            <person name="Nybo J."/>
            <person name="Theobald S."/>
            <person name="Brandl J."/>
            <person name="Frisvad J.C."/>
            <person name="Nielsen K.F."/>
            <person name="Lyhne E.K."/>
            <person name="Kogle M.E."/>
            <person name="Kuo A."/>
            <person name="Riley R."/>
            <person name="Clum A."/>
            <person name="Nolan M."/>
            <person name="Lipzen A."/>
            <person name="Salamov A."/>
            <person name="Henrissat B."/>
            <person name="Wiebenga A."/>
            <person name="De vries R.P."/>
            <person name="Grigoriev I.V."/>
            <person name="Mortensen U.H."/>
            <person name="Andersen M.R."/>
            <person name="Baker S.E."/>
        </authorList>
    </citation>
    <scope>NUCLEOTIDE SEQUENCE [LARGE SCALE GENOMIC DNA]</scope>
    <source>
        <strain evidence="2 3">CBS 101889</strain>
    </source>
</reference>
<keyword evidence="1" id="KW-0472">Membrane</keyword>
<keyword evidence="1" id="KW-0812">Transmembrane</keyword>
<organism evidence="2 3">
    <name type="scientific">Aspergillus homomorphus (strain CBS 101889)</name>
    <dbReference type="NCBI Taxonomy" id="1450537"/>
    <lineage>
        <taxon>Eukaryota</taxon>
        <taxon>Fungi</taxon>
        <taxon>Dikarya</taxon>
        <taxon>Ascomycota</taxon>
        <taxon>Pezizomycotina</taxon>
        <taxon>Eurotiomycetes</taxon>
        <taxon>Eurotiomycetidae</taxon>
        <taxon>Eurotiales</taxon>
        <taxon>Aspergillaceae</taxon>
        <taxon>Aspergillus</taxon>
        <taxon>Aspergillus subgen. Circumdati</taxon>
    </lineage>
</organism>
<dbReference type="Proteomes" id="UP000248961">
    <property type="component" value="Unassembled WGS sequence"/>
</dbReference>
<feature type="transmembrane region" description="Helical" evidence="1">
    <location>
        <begin position="33"/>
        <end position="52"/>
    </location>
</feature>
<gene>
    <name evidence="2" type="ORF">BO97DRAFT_83809</name>
</gene>
<evidence type="ECO:0000313" key="2">
    <source>
        <dbReference type="EMBL" id="RAL17110.1"/>
    </source>
</evidence>
<keyword evidence="1" id="KW-1133">Transmembrane helix</keyword>
<sequence length="77" mass="8891">MALEPSLHLTHPHSLRQIYLKPVRYSLPYTKKLWLLVLFCASLAHIFPPLPLPHSRHFYLSSPLTSFDKPTCALTTH</sequence>
<dbReference type="EMBL" id="KZ824268">
    <property type="protein sequence ID" value="RAL17110.1"/>
    <property type="molecule type" value="Genomic_DNA"/>
</dbReference>
<name>A0A395IA27_ASPHC</name>
<evidence type="ECO:0000313" key="3">
    <source>
        <dbReference type="Proteomes" id="UP000248961"/>
    </source>
</evidence>
<evidence type="ECO:0000256" key="1">
    <source>
        <dbReference type="SAM" id="Phobius"/>
    </source>
</evidence>
<dbReference type="AlphaFoldDB" id="A0A395IA27"/>
<dbReference type="VEuPathDB" id="FungiDB:BO97DRAFT_83809"/>
<dbReference type="GeneID" id="37205383"/>
<protein>
    <submittedName>
        <fullName evidence="2">Uncharacterized protein</fullName>
    </submittedName>
</protein>